<feature type="domain" description="PAS" evidence="16">
    <location>
        <begin position="1092"/>
        <end position="1170"/>
    </location>
</feature>
<dbReference type="Pfam" id="PF14417">
    <property type="entry name" value="MEDS"/>
    <property type="match status" value="1"/>
</dbReference>
<dbReference type="InterPro" id="IPR036097">
    <property type="entry name" value="HisK_dim/P_sf"/>
</dbReference>
<dbReference type="SMART" id="SM00091">
    <property type="entry name" value="PAS"/>
    <property type="match status" value="6"/>
</dbReference>
<dbReference type="InterPro" id="IPR004358">
    <property type="entry name" value="Sig_transdc_His_kin-like_C"/>
</dbReference>
<keyword evidence="11 18" id="KW-0418">Kinase</keyword>
<evidence type="ECO:0000256" key="14">
    <source>
        <dbReference type="SAM" id="Coils"/>
    </source>
</evidence>
<dbReference type="SUPFAM" id="SSF55785">
    <property type="entry name" value="PYP-like sensor domain (PAS domain)"/>
    <property type="match status" value="6"/>
</dbReference>
<dbReference type="CDD" id="cd00082">
    <property type="entry name" value="HisKA"/>
    <property type="match status" value="1"/>
</dbReference>
<dbReference type="InterPro" id="IPR035965">
    <property type="entry name" value="PAS-like_dom_sf"/>
</dbReference>
<dbReference type="PANTHER" id="PTHR43304">
    <property type="entry name" value="PHYTOCHROME-LIKE PROTEIN CPH1"/>
    <property type="match status" value="1"/>
</dbReference>
<comment type="catalytic activity">
    <reaction evidence="1">
        <text>ATP + protein L-histidine = ADP + protein N-phospho-L-histidine.</text>
        <dbReference type="EC" id="2.7.13.3"/>
    </reaction>
</comment>
<dbReference type="PROSITE" id="PS50113">
    <property type="entry name" value="PAC"/>
    <property type="match status" value="6"/>
</dbReference>
<feature type="domain" description="PAC" evidence="17">
    <location>
        <begin position="642"/>
        <end position="693"/>
    </location>
</feature>
<dbReference type="PROSITE" id="PS50112">
    <property type="entry name" value="PAS"/>
    <property type="match status" value="6"/>
</dbReference>
<keyword evidence="6" id="KW-0597">Phosphoprotein</keyword>
<evidence type="ECO:0000256" key="10">
    <source>
        <dbReference type="ARBA" id="ARBA00022741"/>
    </source>
</evidence>
<dbReference type="Pfam" id="PF02518">
    <property type="entry name" value="HATPase_c"/>
    <property type="match status" value="1"/>
</dbReference>
<evidence type="ECO:0000256" key="11">
    <source>
        <dbReference type="ARBA" id="ARBA00022777"/>
    </source>
</evidence>
<evidence type="ECO:0000256" key="5">
    <source>
        <dbReference type="ARBA" id="ARBA00022519"/>
    </source>
</evidence>
<evidence type="ECO:0000313" key="19">
    <source>
        <dbReference type="Proteomes" id="UP000002487"/>
    </source>
</evidence>
<evidence type="ECO:0000256" key="12">
    <source>
        <dbReference type="ARBA" id="ARBA00022989"/>
    </source>
</evidence>
<dbReference type="Gene3D" id="3.30.450.20">
    <property type="entry name" value="PAS domain"/>
    <property type="match status" value="6"/>
</dbReference>
<dbReference type="SMART" id="SM00387">
    <property type="entry name" value="HATPase_c"/>
    <property type="match status" value="1"/>
</dbReference>
<dbReference type="Pfam" id="PF08448">
    <property type="entry name" value="PAS_4"/>
    <property type="match status" value="2"/>
</dbReference>
<evidence type="ECO:0000256" key="4">
    <source>
        <dbReference type="ARBA" id="ARBA00022475"/>
    </source>
</evidence>
<keyword evidence="12" id="KW-1133">Transmembrane helix</keyword>
<evidence type="ECO:0000256" key="9">
    <source>
        <dbReference type="ARBA" id="ARBA00022737"/>
    </source>
</evidence>
<dbReference type="GO" id="GO:0000155">
    <property type="term" value="F:phosphorelay sensor kinase activity"/>
    <property type="evidence" value="ECO:0007669"/>
    <property type="project" value="InterPro"/>
</dbReference>
<dbReference type="SUPFAM" id="SSF55781">
    <property type="entry name" value="GAF domain-like"/>
    <property type="match status" value="1"/>
</dbReference>
<dbReference type="InterPro" id="IPR003661">
    <property type="entry name" value="HisK_dim/P_dom"/>
</dbReference>
<feature type="domain" description="PAC" evidence="17">
    <location>
        <begin position="917"/>
        <end position="969"/>
    </location>
</feature>
<dbReference type="Gene3D" id="3.30.450.40">
    <property type="match status" value="1"/>
</dbReference>
<proteinExistence type="predicted"/>
<dbReference type="EnsemblBacteria" id="AAM04689">
    <property type="protein sequence ID" value="AAM04689"/>
    <property type="gene ID" value="MA_1270"/>
</dbReference>
<comment type="subcellular location">
    <subcellularLocation>
        <location evidence="2">Cell inner membrane</location>
        <topology evidence="2">Multi-pass membrane protein</topology>
    </subcellularLocation>
</comment>
<dbReference type="InterPro" id="IPR013767">
    <property type="entry name" value="PAS_fold"/>
</dbReference>
<gene>
    <name evidence="18" type="ordered locus">MA_1270</name>
</gene>
<dbReference type="PROSITE" id="PS50109">
    <property type="entry name" value="HIS_KIN"/>
    <property type="match status" value="1"/>
</dbReference>
<keyword evidence="8" id="KW-0812">Transmembrane</keyword>
<keyword evidence="14" id="KW-0175">Coiled coil</keyword>
<dbReference type="InterPro" id="IPR005467">
    <property type="entry name" value="His_kinase_dom"/>
</dbReference>
<dbReference type="PANTHER" id="PTHR43304:SF1">
    <property type="entry name" value="PAC DOMAIN-CONTAINING PROTEIN"/>
    <property type="match status" value="1"/>
</dbReference>
<keyword evidence="4" id="KW-1003">Cell membrane</keyword>
<feature type="domain" description="PAS" evidence="16">
    <location>
        <begin position="966"/>
        <end position="1035"/>
    </location>
</feature>
<feature type="domain" description="PAS" evidence="16">
    <location>
        <begin position="744"/>
        <end position="791"/>
    </location>
</feature>
<keyword evidence="10" id="KW-0547">Nucleotide-binding</keyword>
<dbReference type="FunFam" id="3.30.565.10:FF:000006">
    <property type="entry name" value="Sensor histidine kinase WalK"/>
    <property type="match status" value="1"/>
</dbReference>
<evidence type="ECO:0000256" key="8">
    <source>
        <dbReference type="ARBA" id="ARBA00022692"/>
    </source>
</evidence>
<dbReference type="Pfam" id="PF13185">
    <property type="entry name" value="GAF_2"/>
    <property type="match status" value="1"/>
</dbReference>
<dbReference type="Proteomes" id="UP000002487">
    <property type="component" value="Chromosome"/>
</dbReference>
<dbReference type="InterPro" id="IPR029016">
    <property type="entry name" value="GAF-like_dom_sf"/>
</dbReference>
<evidence type="ECO:0000313" key="18">
    <source>
        <dbReference type="EMBL" id="AAM04689.1"/>
    </source>
</evidence>
<evidence type="ECO:0000259" key="15">
    <source>
        <dbReference type="PROSITE" id="PS50109"/>
    </source>
</evidence>
<dbReference type="InParanoid" id="Q8TRB0"/>
<evidence type="ECO:0000256" key="7">
    <source>
        <dbReference type="ARBA" id="ARBA00022679"/>
    </source>
</evidence>
<dbReference type="SMART" id="SM00388">
    <property type="entry name" value="HisKA"/>
    <property type="match status" value="1"/>
</dbReference>
<dbReference type="FunFam" id="3.30.450.20:FF:000088">
    <property type="entry name" value="Sensory transduction histidine kinase"/>
    <property type="match status" value="1"/>
</dbReference>
<feature type="coiled-coil region" evidence="14">
    <location>
        <begin position="677"/>
        <end position="711"/>
    </location>
</feature>
<keyword evidence="19" id="KW-1185">Reference proteome</keyword>
<protein>
    <recommendedName>
        <fullName evidence="3">histidine kinase</fullName>
        <ecNumber evidence="3">2.7.13.3</ecNumber>
    </recommendedName>
</protein>
<feature type="domain" description="PAC" evidence="17">
    <location>
        <begin position="1163"/>
        <end position="1215"/>
    </location>
</feature>
<dbReference type="EMBL" id="AE010299">
    <property type="protein sequence ID" value="AAM04689.1"/>
    <property type="molecule type" value="Genomic_DNA"/>
</dbReference>
<feature type="domain" description="PAC" evidence="17">
    <location>
        <begin position="1039"/>
        <end position="1091"/>
    </location>
</feature>
<name>Q8TRB0_METAC</name>
<dbReference type="GeneID" id="1473158"/>
<dbReference type="InterPro" id="IPR003594">
    <property type="entry name" value="HATPase_dom"/>
</dbReference>
<dbReference type="HOGENOM" id="CLU_000445_114_57_2"/>
<sequence length="1456" mass="165833">MEEKLRTSGIDIIGDIPWGTHFCQFYQTKEDLMDVLVPYLKAGLENNEFCMWVTSQPLDVKDAKEALRRAVPDLDTYLEKGQIEIIPYTHWYVQEGSFDSERVLNGWIEKLNKALANGYDGLRLTGNTFWLEKKDWNDFVDYEEEVDRVIGNYRMIALCTYCLEKCNSTEIVDVVINHQFALIKREEKWEQIESSKRKRAEETALQAAKDWKYTFDAVPDLIAILDTEYRIVRANRAMAAKLGVTPEECVGLTCYHAIHGTDEPPSFCPHRQLLKDELEHTTEVCEDCLGGCFLVSVSPLYDSKGNLIGSVHVARDITERKQTEETLFEAYENIQVQSEELHAQAEELQAQNEELHAQAEELMKTNEALIESKKRFELLSEANAFLLSSKEPETTILTIAENVMRYLKCDVFFNYVFDRENGKLHLNACGGISAEAAKEIEWLDKGVAICGCVARDGCRIVAEDVQYNWDKRADLVRSMGIQAYACHPLHVGETTIGTLSFGTKSRKDFKEDELALMKTVADQVSVAIERKRAEEALSEAYENLQVQSEELQAQSEELNEAYELLRKSEKRFRTLAENSPDVIARFDRQNRHLYVNPAATEPYGRSPEEIIGKTNSELGMDPELVTFWEGHYQTVFASGKTEKMEFHYISPSGKEYYFSTRIVPEFVDGEVTSVLAISRDITDIKEAEIELKEARDNLKKLVEKRTLKLRKAYKLLKESEKGLAEAQKMSHLGNWNWNIVSNKLFWSDEIYRIFGFRPQEFCATYDSFLSYVHPEDRVLVDDAVKEAFNGKTYSIDHRIIRADGKERIVHEQGEVVFDRENVPVQMKGTVQDVTERKLAEKTLELASKYNRSLIEASLDPLVTIGADGKITDVNSSTETITGYSRDELIGTDFSDYFTEPEKAKEGYRHVFQKGLVRDYPLEVLHRDRHITHVLYNASVYRDEIGEVIGVFAAARDITELKKAEEKIKTLVSAVESSDDAVITMSLDGMITSWNKGAERVYGYPAEEILGKKMSVLEPANLKGEIKQLIERIKQGEGINHYETVRLKKDSTLVDISVALSPVFDDSGKIIALSAIARDITERKKAEEALRLSNIYNRSLLEASLDPLVTIGPDGKITDVNKATEQITGYSRGELIGTDFTNYFTEPEKAKEGYQQVFRKGAVLDYALEIQHRNGSVTPVLYNASIYRDESGQVIGVFAAARDVTELKKAEKILELKLEELARSKADLEQFAYVSSHDLQEPLRMIASYLQLLQRRYQGELDERADKYIYFAVDGASRMQSLINDLLEFSRVTTKAREFEPTDCESILNYVLSDLEVSIKENEATVSYDSLPEIMADGTQLTQVFQNLISNAIKFRSKEAPKIHVSAEKEDDKWRFSVQDNGIGINPKYSEKIFEVFKRLHKREEYPGTGIGLSICKKIIERHGGDIWVKSEPGRGSTFYFTLPASFEKIALNKIKE</sequence>
<dbReference type="Gene3D" id="3.30.565.10">
    <property type="entry name" value="Histidine kinase-like ATPase, C-terminal domain"/>
    <property type="match status" value="1"/>
</dbReference>
<dbReference type="Pfam" id="PF00989">
    <property type="entry name" value="PAS"/>
    <property type="match status" value="1"/>
</dbReference>
<dbReference type="PRINTS" id="PR00344">
    <property type="entry name" value="BCTRLSENSOR"/>
</dbReference>
<accession>Q8TRB0</accession>
<dbReference type="InterPro" id="IPR000700">
    <property type="entry name" value="PAS-assoc_C"/>
</dbReference>
<evidence type="ECO:0000259" key="16">
    <source>
        <dbReference type="PROSITE" id="PS50112"/>
    </source>
</evidence>
<evidence type="ECO:0000256" key="1">
    <source>
        <dbReference type="ARBA" id="ARBA00000085"/>
    </source>
</evidence>
<keyword evidence="5" id="KW-0997">Cell inner membrane</keyword>
<dbReference type="PhylomeDB" id="Q8TRB0"/>
<dbReference type="STRING" id="188937.MA_1270"/>
<evidence type="ECO:0000256" key="2">
    <source>
        <dbReference type="ARBA" id="ARBA00004429"/>
    </source>
</evidence>
<dbReference type="InterPro" id="IPR013655">
    <property type="entry name" value="PAS_fold_3"/>
</dbReference>
<dbReference type="GO" id="GO:0005886">
    <property type="term" value="C:plasma membrane"/>
    <property type="evidence" value="ECO:0007669"/>
    <property type="project" value="UniProtKB-SubCell"/>
</dbReference>
<organism evidence="18 19">
    <name type="scientific">Methanosarcina acetivorans (strain ATCC 35395 / DSM 2834 / JCM 12185 / C2A)</name>
    <dbReference type="NCBI Taxonomy" id="188937"/>
    <lineage>
        <taxon>Archaea</taxon>
        <taxon>Methanobacteriati</taxon>
        <taxon>Methanobacteriota</taxon>
        <taxon>Stenosarchaea group</taxon>
        <taxon>Methanomicrobia</taxon>
        <taxon>Methanosarcinales</taxon>
        <taxon>Methanosarcinaceae</taxon>
        <taxon>Methanosarcina</taxon>
    </lineage>
</organism>
<dbReference type="InterPro" id="IPR001610">
    <property type="entry name" value="PAC"/>
</dbReference>
<dbReference type="SUPFAM" id="SSF47384">
    <property type="entry name" value="Homodimeric domain of signal transducing histidine kinase"/>
    <property type="match status" value="1"/>
</dbReference>
<feature type="domain" description="PAS" evidence="16">
    <location>
        <begin position="568"/>
        <end position="614"/>
    </location>
</feature>
<dbReference type="EC" id="2.7.13.3" evidence="3"/>
<dbReference type="GO" id="GO:0006355">
    <property type="term" value="P:regulation of DNA-templated transcription"/>
    <property type="evidence" value="ECO:0007669"/>
    <property type="project" value="InterPro"/>
</dbReference>
<reference evidence="18 19" key="1">
    <citation type="journal article" date="2002" name="Genome Res.">
        <title>The genome of Methanosarcina acetivorans reveals extensive metabolic and physiological diversity.</title>
        <authorList>
            <person name="Galagan J.E."/>
            <person name="Nusbaum C."/>
            <person name="Roy A."/>
            <person name="Endrizzi M.G."/>
            <person name="Macdonald P."/>
            <person name="FitzHugh W."/>
            <person name="Calvo S."/>
            <person name="Engels R."/>
            <person name="Smirnov S."/>
            <person name="Atnoor D."/>
            <person name="Brown A."/>
            <person name="Allen N."/>
            <person name="Naylor J."/>
            <person name="Stange-Thomann N."/>
            <person name="DeArellano K."/>
            <person name="Johnson R."/>
            <person name="Linton L."/>
            <person name="McEwan P."/>
            <person name="McKernan K."/>
            <person name="Talamas J."/>
            <person name="Tirrell A."/>
            <person name="Ye W."/>
            <person name="Zimmer A."/>
            <person name="Barber R.D."/>
            <person name="Cann I."/>
            <person name="Graham D.E."/>
            <person name="Grahame D.A."/>
            <person name="Guss A."/>
            <person name="Hedderich R."/>
            <person name="Ingram-Smith C."/>
            <person name="Kuettner C.H."/>
            <person name="Krzycki J.A."/>
            <person name="Leigh J.A."/>
            <person name="Li W."/>
            <person name="Liu J."/>
            <person name="Mukhopadhyay B."/>
            <person name="Reeve J.N."/>
            <person name="Smith K."/>
            <person name="Springer T.A."/>
            <person name="Umayam L.A."/>
            <person name="White O."/>
            <person name="White R.H."/>
            <person name="de Macario E.C."/>
            <person name="Ferry J.G."/>
            <person name="Jarrell K.F."/>
            <person name="Jing H."/>
            <person name="Macario A.J.L."/>
            <person name="Paulsen I."/>
            <person name="Pritchett M."/>
            <person name="Sowers K.R."/>
            <person name="Swanson R.V."/>
            <person name="Zinder S.H."/>
            <person name="Lander E."/>
            <person name="Metcalf W.W."/>
            <person name="Birren B."/>
        </authorList>
    </citation>
    <scope>NUCLEOTIDE SEQUENCE [LARGE SCALE GENOMIC DNA]</scope>
    <source>
        <strain evidence="19">ATCC 35395 / DSM 2834 / JCM 12185 / C2A</strain>
    </source>
</reference>
<feature type="domain" description="PAC" evidence="17">
    <location>
        <begin position="793"/>
        <end position="845"/>
    </location>
</feature>
<feature type="domain" description="PAC" evidence="17">
    <location>
        <begin position="276"/>
        <end position="329"/>
    </location>
</feature>
<dbReference type="InterPro" id="IPR052162">
    <property type="entry name" value="Sensor_kinase/Photoreceptor"/>
</dbReference>
<dbReference type="CDD" id="cd16921">
    <property type="entry name" value="HATPase_FilI-like"/>
    <property type="match status" value="1"/>
</dbReference>
<keyword evidence="13" id="KW-0472">Membrane</keyword>
<keyword evidence="9" id="KW-0677">Repeat</keyword>
<dbReference type="InterPro" id="IPR000014">
    <property type="entry name" value="PAS"/>
</dbReference>
<dbReference type="FunFam" id="3.30.450.20:FF:000185">
    <property type="entry name" value="Sensory transduction histidine kinase"/>
    <property type="match status" value="1"/>
</dbReference>
<dbReference type="InterPro" id="IPR013656">
    <property type="entry name" value="PAS_4"/>
</dbReference>
<dbReference type="GO" id="GO:0004673">
    <property type="term" value="F:protein histidine kinase activity"/>
    <property type="evidence" value="ECO:0000318"/>
    <property type="project" value="GO_Central"/>
</dbReference>
<dbReference type="SUPFAM" id="SSF55874">
    <property type="entry name" value="ATPase domain of HSP90 chaperone/DNA topoisomerase II/histidine kinase"/>
    <property type="match status" value="1"/>
</dbReference>
<evidence type="ECO:0000256" key="3">
    <source>
        <dbReference type="ARBA" id="ARBA00012438"/>
    </source>
</evidence>
<feature type="domain" description="Histidine kinase" evidence="15">
    <location>
        <begin position="1233"/>
        <end position="1446"/>
    </location>
</feature>
<dbReference type="InterPro" id="IPR036890">
    <property type="entry name" value="HATPase_C_sf"/>
</dbReference>
<dbReference type="InterPro" id="IPR003018">
    <property type="entry name" value="GAF"/>
</dbReference>
<dbReference type="FunFam" id="2.10.70.100:FF:000001">
    <property type="entry name" value="Sensory transduction histidine kinase"/>
    <property type="match status" value="1"/>
</dbReference>
<feature type="coiled-coil region" evidence="14">
    <location>
        <begin position="331"/>
        <end position="372"/>
    </location>
</feature>
<dbReference type="Pfam" id="PF08447">
    <property type="entry name" value="PAS_3"/>
    <property type="match status" value="1"/>
</dbReference>
<dbReference type="Gene3D" id="1.10.287.130">
    <property type="match status" value="1"/>
</dbReference>
<dbReference type="Gene3D" id="2.10.70.100">
    <property type="match status" value="1"/>
</dbReference>
<dbReference type="SMART" id="SM00086">
    <property type="entry name" value="PAC"/>
    <property type="match status" value="6"/>
</dbReference>
<dbReference type="InterPro" id="IPR025847">
    <property type="entry name" value="MEDS_domain"/>
</dbReference>
<dbReference type="Pfam" id="PF00512">
    <property type="entry name" value="HisKA"/>
    <property type="match status" value="1"/>
</dbReference>
<dbReference type="NCBIfam" id="TIGR00229">
    <property type="entry name" value="sensory_box"/>
    <property type="match status" value="6"/>
</dbReference>
<evidence type="ECO:0000256" key="13">
    <source>
        <dbReference type="ARBA" id="ARBA00023136"/>
    </source>
</evidence>
<feature type="domain" description="PAS" evidence="16">
    <location>
        <begin position="846"/>
        <end position="901"/>
    </location>
</feature>
<dbReference type="KEGG" id="mac:MA_1270"/>
<keyword evidence="7" id="KW-0808">Transferase</keyword>
<dbReference type="RefSeq" id="WP_011021291.1">
    <property type="nucleotide sequence ID" value="NC_003552.1"/>
</dbReference>
<feature type="domain" description="PAS" evidence="16">
    <location>
        <begin position="207"/>
        <end position="251"/>
    </location>
</feature>
<dbReference type="CDD" id="cd00130">
    <property type="entry name" value="PAS"/>
    <property type="match status" value="6"/>
</dbReference>
<dbReference type="Pfam" id="PF13426">
    <property type="entry name" value="PAS_9"/>
    <property type="match status" value="2"/>
</dbReference>
<feature type="coiled-coil region" evidence="14">
    <location>
        <begin position="530"/>
        <end position="571"/>
    </location>
</feature>
<evidence type="ECO:0000259" key="17">
    <source>
        <dbReference type="PROSITE" id="PS50113"/>
    </source>
</evidence>
<dbReference type="SMART" id="SM00065">
    <property type="entry name" value="GAF"/>
    <property type="match status" value="1"/>
</dbReference>
<dbReference type="GO" id="GO:0000166">
    <property type="term" value="F:nucleotide binding"/>
    <property type="evidence" value="ECO:0007669"/>
    <property type="project" value="UniProtKB-KW"/>
</dbReference>
<evidence type="ECO:0000256" key="6">
    <source>
        <dbReference type="ARBA" id="ARBA00022553"/>
    </source>
</evidence>